<feature type="transmembrane region" description="Helical" evidence="10">
    <location>
        <begin position="138"/>
        <end position="163"/>
    </location>
</feature>
<dbReference type="Pfam" id="PF02653">
    <property type="entry name" value="BPD_transp_2"/>
    <property type="match status" value="1"/>
</dbReference>
<evidence type="ECO:0000256" key="7">
    <source>
        <dbReference type="ARBA" id="ARBA00022989"/>
    </source>
</evidence>
<feature type="transmembrane region" description="Helical" evidence="10">
    <location>
        <begin position="312"/>
        <end position="334"/>
    </location>
</feature>
<dbReference type="PANTHER" id="PTHR11795:SF371">
    <property type="entry name" value="HIGH-AFFINITY BRANCHED-CHAIN AMINO ACID TRANSPORT SYSTEM PERMEASE PROTEIN LIVH"/>
    <property type="match status" value="1"/>
</dbReference>
<evidence type="ECO:0000256" key="5">
    <source>
        <dbReference type="ARBA" id="ARBA00022692"/>
    </source>
</evidence>
<dbReference type="GO" id="GO:0042941">
    <property type="term" value="P:D-alanine transmembrane transport"/>
    <property type="evidence" value="ECO:0007669"/>
    <property type="project" value="TreeGrafter"/>
</dbReference>
<proteinExistence type="inferred from homology"/>
<feature type="transmembrane region" description="Helical" evidence="10">
    <location>
        <begin position="81"/>
        <end position="104"/>
    </location>
</feature>
<feature type="transmembrane region" description="Helical" evidence="10">
    <location>
        <begin position="175"/>
        <end position="199"/>
    </location>
</feature>
<keyword evidence="6" id="KW-0029">Amino-acid transport</keyword>
<evidence type="ECO:0000256" key="10">
    <source>
        <dbReference type="SAM" id="Phobius"/>
    </source>
</evidence>
<name>A0A2M8QFP9_9CHLR</name>
<reference evidence="11 12" key="1">
    <citation type="submission" date="2017-11" db="EMBL/GenBank/DDBJ databases">
        <title>Evolution of Phototrophy in the Chloroflexi Phylum Driven by Horizontal Gene Transfer.</title>
        <authorList>
            <person name="Ward L.M."/>
            <person name="Hemp J."/>
            <person name="Shih P.M."/>
            <person name="Mcglynn S.E."/>
            <person name="Fischer W."/>
        </authorList>
    </citation>
    <scope>NUCLEOTIDE SEQUENCE [LARGE SCALE GENOMIC DNA]</scope>
    <source>
        <strain evidence="11">JP3_7</strain>
    </source>
</reference>
<dbReference type="GO" id="GO:0015188">
    <property type="term" value="F:L-isoleucine transmembrane transporter activity"/>
    <property type="evidence" value="ECO:0007669"/>
    <property type="project" value="TreeGrafter"/>
</dbReference>
<comment type="similarity">
    <text evidence="9">Belongs to the binding-protein-dependent transport system permease family. LivHM subfamily.</text>
</comment>
<evidence type="ECO:0000256" key="8">
    <source>
        <dbReference type="ARBA" id="ARBA00023136"/>
    </source>
</evidence>
<evidence type="ECO:0000256" key="4">
    <source>
        <dbReference type="ARBA" id="ARBA00022519"/>
    </source>
</evidence>
<dbReference type="PANTHER" id="PTHR11795">
    <property type="entry name" value="BRANCHED-CHAIN AMINO ACID TRANSPORT SYSTEM PERMEASE PROTEIN LIVH"/>
    <property type="match status" value="1"/>
</dbReference>
<keyword evidence="3" id="KW-1003">Cell membrane</keyword>
<keyword evidence="5 10" id="KW-0812">Transmembrane</keyword>
<evidence type="ECO:0000313" key="11">
    <source>
        <dbReference type="EMBL" id="PJF48643.1"/>
    </source>
</evidence>
<feature type="transmembrane region" description="Helical" evidence="10">
    <location>
        <begin position="111"/>
        <end position="132"/>
    </location>
</feature>
<keyword evidence="7 10" id="KW-1133">Transmembrane helix</keyword>
<accession>A0A2M8QFP9</accession>
<sequence length="378" mass="39614">MSLSGTGRRGTCDCGRQFQSDIVSQSLAVATSLQRRAQTTRWIARAIALLICALVVARAITVSLAESYPLTFWASQLVNGLVLGGVYALVALGYTLVYGILLMINFAHGEVMMIGGVAGFFALQLAQALGWMRGPAGLVVVALLIVMGIGMVGAMFTGVALERIAYRPLRNAPRLVPLISAIGASLFLQYSVLLIFGVSPLVYQRPALISGGFRIGPVFIPYTGLIIFVTSLALMGALFVIVQRTRLGRAMRAVAADRDTAALMGVDVNQIITFTFLLGSALAGAAGVMLGFHNSVIKFNSGFIPGLKAFTAAVMGGIGNIPGAMVGALVLGIAESIGPSALGIPAEYKDIIAFVLLVLVLIFRPQGLLGEALAEKKV</sequence>
<dbReference type="EMBL" id="PGTN01000009">
    <property type="protein sequence ID" value="PJF48643.1"/>
    <property type="molecule type" value="Genomic_DNA"/>
</dbReference>
<evidence type="ECO:0000256" key="9">
    <source>
        <dbReference type="ARBA" id="ARBA00037998"/>
    </source>
</evidence>
<protein>
    <submittedName>
        <fullName evidence="11">Branched-chain amino acid ABC transporter permease</fullName>
    </submittedName>
</protein>
<keyword evidence="4" id="KW-0997">Cell inner membrane</keyword>
<dbReference type="GO" id="GO:0015808">
    <property type="term" value="P:L-alanine transport"/>
    <property type="evidence" value="ECO:0007669"/>
    <property type="project" value="TreeGrafter"/>
</dbReference>
<gene>
    <name evidence="11" type="ORF">CUN48_02430</name>
</gene>
<dbReference type="GO" id="GO:0015190">
    <property type="term" value="F:L-leucine transmembrane transporter activity"/>
    <property type="evidence" value="ECO:0007669"/>
    <property type="project" value="TreeGrafter"/>
</dbReference>
<organism evidence="11 12">
    <name type="scientific">Candidatus Thermofonsia Clade 3 bacterium</name>
    <dbReference type="NCBI Taxonomy" id="2364212"/>
    <lineage>
        <taxon>Bacteria</taxon>
        <taxon>Bacillati</taxon>
        <taxon>Chloroflexota</taxon>
        <taxon>Candidatus Thermofontia</taxon>
        <taxon>Candidatus Thermofonsia Clade 3</taxon>
    </lineage>
</organism>
<evidence type="ECO:0000256" key="1">
    <source>
        <dbReference type="ARBA" id="ARBA00004651"/>
    </source>
</evidence>
<dbReference type="GO" id="GO:1903806">
    <property type="term" value="P:L-isoleucine import across plasma membrane"/>
    <property type="evidence" value="ECO:0007669"/>
    <property type="project" value="TreeGrafter"/>
</dbReference>
<feature type="transmembrane region" description="Helical" evidence="10">
    <location>
        <begin position="219"/>
        <end position="242"/>
    </location>
</feature>
<evidence type="ECO:0000256" key="2">
    <source>
        <dbReference type="ARBA" id="ARBA00022448"/>
    </source>
</evidence>
<dbReference type="AlphaFoldDB" id="A0A2M8QFP9"/>
<feature type="transmembrane region" description="Helical" evidence="10">
    <location>
        <begin position="42"/>
        <end position="61"/>
    </location>
</feature>
<dbReference type="CDD" id="cd06582">
    <property type="entry name" value="TM_PBP1_LivH_like"/>
    <property type="match status" value="1"/>
</dbReference>
<keyword evidence="8 10" id="KW-0472">Membrane</keyword>
<comment type="caution">
    <text evidence="11">The sequence shown here is derived from an EMBL/GenBank/DDBJ whole genome shotgun (WGS) entry which is preliminary data.</text>
</comment>
<keyword evidence="2" id="KW-0813">Transport</keyword>
<comment type="subcellular location">
    <subcellularLocation>
        <location evidence="1">Cell membrane</location>
        <topology evidence="1">Multi-pass membrane protein</topology>
    </subcellularLocation>
</comment>
<dbReference type="GO" id="GO:0015192">
    <property type="term" value="F:L-phenylalanine transmembrane transporter activity"/>
    <property type="evidence" value="ECO:0007669"/>
    <property type="project" value="TreeGrafter"/>
</dbReference>
<feature type="transmembrane region" description="Helical" evidence="10">
    <location>
        <begin position="346"/>
        <end position="363"/>
    </location>
</feature>
<dbReference type="GO" id="GO:0005886">
    <property type="term" value="C:plasma membrane"/>
    <property type="evidence" value="ECO:0007669"/>
    <property type="project" value="UniProtKB-SubCell"/>
</dbReference>
<dbReference type="Proteomes" id="UP000230790">
    <property type="component" value="Unassembled WGS sequence"/>
</dbReference>
<dbReference type="GO" id="GO:0005304">
    <property type="term" value="F:L-valine transmembrane transporter activity"/>
    <property type="evidence" value="ECO:0007669"/>
    <property type="project" value="TreeGrafter"/>
</dbReference>
<feature type="transmembrane region" description="Helical" evidence="10">
    <location>
        <begin position="271"/>
        <end position="292"/>
    </location>
</feature>
<evidence type="ECO:0000313" key="12">
    <source>
        <dbReference type="Proteomes" id="UP000230790"/>
    </source>
</evidence>
<dbReference type="InterPro" id="IPR052157">
    <property type="entry name" value="BCAA_transport_permease"/>
</dbReference>
<dbReference type="InterPro" id="IPR001851">
    <property type="entry name" value="ABC_transp_permease"/>
</dbReference>
<evidence type="ECO:0000256" key="3">
    <source>
        <dbReference type="ARBA" id="ARBA00022475"/>
    </source>
</evidence>
<evidence type="ECO:0000256" key="6">
    <source>
        <dbReference type="ARBA" id="ARBA00022970"/>
    </source>
</evidence>